<protein>
    <submittedName>
        <fullName evidence="1">Uncharacterized protein</fullName>
    </submittedName>
</protein>
<evidence type="ECO:0000313" key="2">
    <source>
        <dbReference type="Proteomes" id="UP000308600"/>
    </source>
</evidence>
<sequence>MARSRSPRPRSPRPRSPRPRSPRPRSPRPRSSAVSNDAVHDSSDDSDRGATPSPPARRVAPILVTARPVAPTLVNDDSFPFTEEHKASMERSVPRYFTYCDSLHGEGPRKLGGVYGLKGKWVMDEVFPSFLSEFFPKDPNGRPVIDAPSFKVLAKAMKAWFNNRQTRRRNKPSTRAQSTPNNAILTAFKGPTNTTAKKEFVLAHRDEINAVVQDKRLKSKLTTQSNLPLRQETITQMSDGVDLTEYEELAAKKNKKRSERPSSDEIYENQDRLPDTLQAVFDTLCGWNQGQFGEVGFFVVATARKGDGTYNTFNITSCTGSHTGYKAPPEVYKPFRNNVITWMQTALDSNPGPPTQPTDDENAGAFAASSSKSPQAAPGATPPSSDDEDAGEFATPSSKSPQANMEGFGASSSSEPLRADSLGLFDKTAGGTTIINSIAYPRPRRRGPPVVTSDSEVSDQGMSPATTPTPPTPRAPTPTSGDATTILNTTTTSGPPSPPPSALVTATTTIFDTMAVTTPIADLAVVPPAPGATTTAIGDSVPLISVDVTPTTPKKRKRVASKKREKGASKVPRLDESAPLLAGTTTAVDAPATEEIPADGQCASARFKGHGYKHKVVQKYGKRYVPYEFCNAFLLSDLVLLPYQLDINFAFGYVAPNTLLFLPA</sequence>
<name>A0ACD3A0P9_9AGAR</name>
<keyword evidence="2" id="KW-1185">Reference proteome</keyword>
<evidence type="ECO:0000313" key="1">
    <source>
        <dbReference type="EMBL" id="TFK59423.1"/>
    </source>
</evidence>
<accession>A0ACD3A0P9</accession>
<dbReference type="Proteomes" id="UP000308600">
    <property type="component" value="Unassembled WGS sequence"/>
</dbReference>
<dbReference type="EMBL" id="ML208982">
    <property type="protein sequence ID" value="TFK59423.1"/>
    <property type="molecule type" value="Genomic_DNA"/>
</dbReference>
<proteinExistence type="predicted"/>
<gene>
    <name evidence="1" type="ORF">BDN72DRAFT_905855</name>
</gene>
<reference evidence="1 2" key="1">
    <citation type="journal article" date="2019" name="Nat. Ecol. Evol.">
        <title>Megaphylogeny resolves global patterns of mushroom evolution.</title>
        <authorList>
            <person name="Varga T."/>
            <person name="Krizsan K."/>
            <person name="Foldi C."/>
            <person name="Dima B."/>
            <person name="Sanchez-Garcia M."/>
            <person name="Sanchez-Ramirez S."/>
            <person name="Szollosi G.J."/>
            <person name="Szarkandi J.G."/>
            <person name="Papp V."/>
            <person name="Albert L."/>
            <person name="Andreopoulos W."/>
            <person name="Angelini C."/>
            <person name="Antonin V."/>
            <person name="Barry K.W."/>
            <person name="Bougher N.L."/>
            <person name="Buchanan P."/>
            <person name="Buyck B."/>
            <person name="Bense V."/>
            <person name="Catcheside P."/>
            <person name="Chovatia M."/>
            <person name="Cooper J."/>
            <person name="Damon W."/>
            <person name="Desjardin D."/>
            <person name="Finy P."/>
            <person name="Geml J."/>
            <person name="Haridas S."/>
            <person name="Hughes K."/>
            <person name="Justo A."/>
            <person name="Karasinski D."/>
            <person name="Kautmanova I."/>
            <person name="Kiss B."/>
            <person name="Kocsube S."/>
            <person name="Kotiranta H."/>
            <person name="LaButti K.M."/>
            <person name="Lechner B.E."/>
            <person name="Liimatainen K."/>
            <person name="Lipzen A."/>
            <person name="Lukacs Z."/>
            <person name="Mihaltcheva S."/>
            <person name="Morgado L.N."/>
            <person name="Niskanen T."/>
            <person name="Noordeloos M.E."/>
            <person name="Ohm R.A."/>
            <person name="Ortiz-Santana B."/>
            <person name="Ovrebo C."/>
            <person name="Racz N."/>
            <person name="Riley R."/>
            <person name="Savchenko A."/>
            <person name="Shiryaev A."/>
            <person name="Soop K."/>
            <person name="Spirin V."/>
            <person name="Szebenyi C."/>
            <person name="Tomsovsky M."/>
            <person name="Tulloss R.E."/>
            <person name="Uehling J."/>
            <person name="Grigoriev I.V."/>
            <person name="Vagvolgyi C."/>
            <person name="Papp T."/>
            <person name="Martin F.M."/>
            <person name="Miettinen O."/>
            <person name="Hibbett D.S."/>
            <person name="Nagy L.G."/>
        </authorList>
    </citation>
    <scope>NUCLEOTIDE SEQUENCE [LARGE SCALE GENOMIC DNA]</scope>
    <source>
        <strain evidence="1 2">NL-1719</strain>
    </source>
</reference>
<organism evidence="1 2">
    <name type="scientific">Pluteus cervinus</name>
    <dbReference type="NCBI Taxonomy" id="181527"/>
    <lineage>
        <taxon>Eukaryota</taxon>
        <taxon>Fungi</taxon>
        <taxon>Dikarya</taxon>
        <taxon>Basidiomycota</taxon>
        <taxon>Agaricomycotina</taxon>
        <taxon>Agaricomycetes</taxon>
        <taxon>Agaricomycetidae</taxon>
        <taxon>Agaricales</taxon>
        <taxon>Pluteineae</taxon>
        <taxon>Pluteaceae</taxon>
        <taxon>Pluteus</taxon>
    </lineage>
</organism>